<gene>
    <name evidence="6" type="ORF">PEVE_00032380</name>
</gene>
<dbReference type="PROSITE" id="PS50016">
    <property type="entry name" value="ZF_PHD_2"/>
    <property type="match status" value="1"/>
</dbReference>
<dbReference type="SUPFAM" id="SSF57903">
    <property type="entry name" value="FYVE/PHD zinc finger"/>
    <property type="match status" value="1"/>
</dbReference>
<comment type="caution">
    <text evidence="6">The sequence shown here is derived from an EMBL/GenBank/DDBJ whole genome shotgun (WGS) entry which is preliminary data.</text>
</comment>
<dbReference type="Gene3D" id="3.30.40.10">
    <property type="entry name" value="Zinc/RING finger domain, C3HC4 (zinc finger)"/>
    <property type="match status" value="1"/>
</dbReference>
<keyword evidence="7" id="KW-1185">Reference proteome</keyword>
<dbReference type="EMBL" id="CALNXI010000471">
    <property type="protein sequence ID" value="CAH3027773.1"/>
    <property type="molecule type" value="Genomic_DNA"/>
</dbReference>
<dbReference type="InterPro" id="IPR011011">
    <property type="entry name" value="Znf_FYVE_PHD"/>
</dbReference>
<evidence type="ECO:0000313" key="6">
    <source>
        <dbReference type="EMBL" id="CAH3027773.1"/>
    </source>
</evidence>
<proteinExistence type="predicted"/>
<dbReference type="SMART" id="SM00249">
    <property type="entry name" value="PHD"/>
    <property type="match status" value="1"/>
</dbReference>
<dbReference type="Pfam" id="PF00628">
    <property type="entry name" value="PHD"/>
    <property type="match status" value="1"/>
</dbReference>
<dbReference type="InterPro" id="IPR019787">
    <property type="entry name" value="Znf_PHD-finger"/>
</dbReference>
<reference evidence="6 7" key="1">
    <citation type="submission" date="2022-05" db="EMBL/GenBank/DDBJ databases">
        <authorList>
            <consortium name="Genoscope - CEA"/>
            <person name="William W."/>
        </authorList>
    </citation>
    <scope>NUCLEOTIDE SEQUENCE [LARGE SCALE GENOMIC DNA]</scope>
</reference>
<accession>A0ABN8MDL7</accession>
<evidence type="ECO:0000256" key="4">
    <source>
        <dbReference type="PROSITE-ProRule" id="PRU00146"/>
    </source>
</evidence>
<name>A0ABN8MDL7_9CNID</name>
<dbReference type="PROSITE" id="PS01359">
    <property type="entry name" value="ZF_PHD_1"/>
    <property type="match status" value="1"/>
</dbReference>
<feature type="domain" description="PHD-type" evidence="5">
    <location>
        <begin position="3"/>
        <end position="62"/>
    </location>
</feature>
<keyword evidence="3" id="KW-0862">Zinc</keyword>
<keyword evidence="2 4" id="KW-0863">Zinc-finger</keyword>
<dbReference type="InterPro" id="IPR019786">
    <property type="entry name" value="Zinc_finger_PHD-type_CS"/>
</dbReference>
<evidence type="ECO:0000256" key="2">
    <source>
        <dbReference type="ARBA" id="ARBA00022771"/>
    </source>
</evidence>
<evidence type="ECO:0000256" key="3">
    <source>
        <dbReference type="ARBA" id="ARBA00022833"/>
    </source>
</evidence>
<dbReference type="InterPro" id="IPR001965">
    <property type="entry name" value="Znf_PHD"/>
</dbReference>
<evidence type="ECO:0000313" key="7">
    <source>
        <dbReference type="Proteomes" id="UP001159427"/>
    </source>
</evidence>
<dbReference type="InterPro" id="IPR013083">
    <property type="entry name" value="Znf_RING/FYVE/PHD"/>
</dbReference>
<protein>
    <recommendedName>
        <fullName evidence="5">PHD-type domain-containing protein</fullName>
    </recommendedName>
</protein>
<dbReference type="Proteomes" id="UP001159427">
    <property type="component" value="Unassembled WGS sequence"/>
</dbReference>
<evidence type="ECO:0000256" key="1">
    <source>
        <dbReference type="ARBA" id="ARBA00022723"/>
    </source>
</evidence>
<organism evidence="6 7">
    <name type="scientific">Porites evermanni</name>
    <dbReference type="NCBI Taxonomy" id="104178"/>
    <lineage>
        <taxon>Eukaryota</taxon>
        <taxon>Metazoa</taxon>
        <taxon>Cnidaria</taxon>
        <taxon>Anthozoa</taxon>
        <taxon>Hexacorallia</taxon>
        <taxon>Scleractinia</taxon>
        <taxon>Fungiina</taxon>
        <taxon>Poritidae</taxon>
        <taxon>Porites</taxon>
    </lineage>
</organism>
<keyword evidence="1" id="KW-0479">Metal-binding</keyword>
<evidence type="ECO:0000259" key="5">
    <source>
        <dbReference type="PROSITE" id="PS50016"/>
    </source>
</evidence>
<sequence length="114" mass="12601">MEEFYCIFCAEIVTSHQEALLCGGCDRWQHRRCHTGVDRATYRQAVRTGQDILWTCIYCTDETPVPVAASSMINTDSSTPSALPELSLPVSSPSDLGTVMEVTMLLVKTSRLSL</sequence>